<keyword evidence="12 15" id="KW-0238">DNA-binding</keyword>
<keyword evidence="10 15" id="KW-0460">Magnesium</keyword>
<evidence type="ECO:0000259" key="16">
    <source>
        <dbReference type="PROSITE" id="PS50173"/>
    </source>
</evidence>
<evidence type="ECO:0000256" key="2">
    <source>
        <dbReference type="ARBA" id="ARBA00010945"/>
    </source>
</evidence>
<evidence type="ECO:0000256" key="6">
    <source>
        <dbReference type="ARBA" id="ARBA00022695"/>
    </source>
</evidence>
<dbReference type="Gene3D" id="1.10.150.20">
    <property type="entry name" value="5' to 3' exonuclease, C-terminal subdomain"/>
    <property type="match status" value="1"/>
</dbReference>
<gene>
    <name evidence="15" type="primary">dinB</name>
    <name evidence="17" type="ORF">FZD51_09360</name>
</gene>
<keyword evidence="4 15" id="KW-0963">Cytoplasm</keyword>
<keyword evidence="6 15" id="KW-0548">Nucleotidyltransferase</keyword>
<keyword evidence="7 15" id="KW-0235">DNA replication</keyword>
<dbReference type="Gene3D" id="3.30.1490.100">
    <property type="entry name" value="DNA polymerase, Y-family, little finger domain"/>
    <property type="match status" value="1"/>
</dbReference>
<dbReference type="GO" id="GO:0003684">
    <property type="term" value="F:damaged DNA binding"/>
    <property type="evidence" value="ECO:0007669"/>
    <property type="project" value="InterPro"/>
</dbReference>
<evidence type="ECO:0000256" key="15">
    <source>
        <dbReference type="HAMAP-Rule" id="MF_01113"/>
    </source>
</evidence>
<dbReference type="InterPro" id="IPR036775">
    <property type="entry name" value="DNA_pol_Y-fam_lit_finger_sf"/>
</dbReference>
<comment type="function">
    <text evidence="15">Poorly processive, error-prone DNA polymerase involved in untargeted mutagenesis. Copies undamaged DNA at stalled replication forks, which arise in vivo from mismatched or misaligned primer ends. These misaligned primers can be extended by PolIV. Exhibits no 3'-5' exonuclease (proofreading) activity. May be involved in translesional synthesis, in conjunction with the beta clamp from PolIII.</text>
</comment>
<comment type="subunit">
    <text evidence="15">Monomer.</text>
</comment>
<evidence type="ECO:0000256" key="7">
    <source>
        <dbReference type="ARBA" id="ARBA00022705"/>
    </source>
</evidence>
<dbReference type="NCBIfam" id="NF002677">
    <property type="entry name" value="PRK02406.1"/>
    <property type="match status" value="1"/>
</dbReference>
<dbReference type="GO" id="GO:0042276">
    <property type="term" value="P:error-prone translesion synthesis"/>
    <property type="evidence" value="ECO:0007669"/>
    <property type="project" value="TreeGrafter"/>
</dbReference>
<dbReference type="GO" id="GO:0005829">
    <property type="term" value="C:cytosol"/>
    <property type="evidence" value="ECO:0007669"/>
    <property type="project" value="TreeGrafter"/>
</dbReference>
<feature type="binding site" evidence="15">
    <location>
        <position position="16"/>
    </location>
    <ligand>
        <name>Mg(2+)</name>
        <dbReference type="ChEBI" id="CHEBI:18420"/>
    </ligand>
</feature>
<dbReference type="InterPro" id="IPR017961">
    <property type="entry name" value="DNA_pol_Y-fam_little_finger"/>
</dbReference>
<protein>
    <recommendedName>
        <fullName evidence="15">DNA polymerase IV</fullName>
        <shortName evidence="15">Pol IV</shortName>
        <ecNumber evidence="15">2.7.7.7</ecNumber>
    </recommendedName>
</protein>
<dbReference type="Pfam" id="PF11799">
    <property type="entry name" value="IMS_C"/>
    <property type="match status" value="1"/>
</dbReference>
<evidence type="ECO:0000256" key="11">
    <source>
        <dbReference type="ARBA" id="ARBA00022932"/>
    </source>
</evidence>
<evidence type="ECO:0000256" key="4">
    <source>
        <dbReference type="ARBA" id="ARBA00022490"/>
    </source>
</evidence>
<evidence type="ECO:0000256" key="3">
    <source>
        <dbReference type="ARBA" id="ARBA00022457"/>
    </source>
</evidence>
<sequence length="432" mass="48267">MRELYPKNGRVILHVDMNSFYASVEMAYNPELKGKPLAIAGNAEERRGIIVTCSYEARKFGVRTTMPLWEAKKLCPQLIVMTPNFERYRAASMGMFNILGQYSGLVEPVSIDEGYVDITDSYEYGAPLEIAGSIQKQILDQLDLPCSIGVAPNKFLAKMASDMKKPMGITVLRKRDIGSILWPMPVEEMHGVGKKTAEKLRTLQIETIGSLAEANDLQLKGLLGINGPRLKERANGIDRRPVDPESAAEFKSVGNSTTLPRDVSNQQELYKVLDMLSEKVALRLKKKKVYASALGITIRYKDRKTITRSRKLDNPISLKEDLAAFSRKLFIKHWNGDPVRLLGVTAQELVEQDQAVRQLDLFSYEKDARKEPLFKTLADLRSKFGDKIIDLAGAAGDGADKPLVGTDTSFNKDFLHDAGKRSIHHPAQKDQD</sequence>
<organism evidence="17 18">
    <name type="scientific">Bacillus infantis</name>
    <dbReference type="NCBI Taxonomy" id="324767"/>
    <lineage>
        <taxon>Bacteria</taxon>
        <taxon>Bacillati</taxon>
        <taxon>Bacillota</taxon>
        <taxon>Bacilli</taxon>
        <taxon>Bacillales</taxon>
        <taxon>Bacillaceae</taxon>
        <taxon>Bacillus</taxon>
    </lineage>
</organism>
<accession>A0A5D4RD81</accession>
<keyword evidence="5 15" id="KW-0808">Transferase</keyword>
<dbReference type="GO" id="GO:0000287">
    <property type="term" value="F:magnesium ion binding"/>
    <property type="evidence" value="ECO:0007669"/>
    <property type="project" value="UniProtKB-UniRule"/>
</dbReference>
<feature type="site" description="Substrate discrimination" evidence="15">
    <location>
        <position position="21"/>
    </location>
</feature>
<name>A0A5D4RD81_9BACI</name>
<feature type="active site" evidence="15">
    <location>
        <position position="113"/>
    </location>
</feature>
<comment type="similarity">
    <text evidence="2 15">Belongs to the DNA polymerase type-Y family.</text>
</comment>
<keyword evidence="11 15" id="KW-0239">DNA-directed DNA polymerase</keyword>
<keyword evidence="3 15" id="KW-0515">Mutator protein</keyword>
<dbReference type="Gene3D" id="3.40.1170.60">
    <property type="match status" value="1"/>
</dbReference>
<dbReference type="PANTHER" id="PTHR11076">
    <property type="entry name" value="DNA REPAIR POLYMERASE UMUC / TRANSFERASE FAMILY MEMBER"/>
    <property type="match status" value="1"/>
</dbReference>
<evidence type="ECO:0000256" key="1">
    <source>
        <dbReference type="ARBA" id="ARBA00004496"/>
    </source>
</evidence>
<dbReference type="AlphaFoldDB" id="A0A5D4RD81"/>
<evidence type="ECO:0000256" key="9">
    <source>
        <dbReference type="ARBA" id="ARBA00022763"/>
    </source>
</evidence>
<evidence type="ECO:0000313" key="17">
    <source>
        <dbReference type="EMBL" id="TYS49403.1"/>
    </source>
</evidence>
<keyword evidence="9 15" id="KW-0227">DNA damage</keyword>
<comment type="cofactor">
    <cofactor evidence="15">
        <name>Mg(2+)</name>
        <dbReference type="ChEBI" id="CHEBI:18420"/>
    </cofactor>
    <text evidence="15">Binds 2 magnesium ions per subunit.</text>
</comment>
<dbReference type="GO" id="GO:0006261">
    <property type="term" value="P:DNA-templated DNA replication"/>
    <property type="evidence" value="ECO:0007669"/>
    <property type="project" value="UniProtKB-UniRule"/>
</dbReference>
<dbReference type="InterPro" id="IPR043502">
    <property type="entry name" value="DNA/RNA_pol_sf"/>
</dbReference>
<dbReference type="FunFam" id="3.40.1170.60:FF:000001">
    <property type="entry name" value="DNA polymerase IV"/>
    <property type="match status" value="1"/>
</dbReference>
<dbReference type="GO" id="GO:0009432">
    <property type="term" value="P:SOS response"/>
    <property type="evidence" value="ECO:0007669"/>
    <property type="project" value="TreeGrafter"/>
</dbReference>
<dbReference type="GO" id="GO:0006281">
    <property type="term" value="P:DNA repair"/>
    <property type="evidence" value="ECO:0007669"/>
    <property type="project" value="UniProtKB-UniRule"/>
</dbReference>
<feature type="binding site" evidence="15">
    <location>
        <position position="112"/>
    </location>
    <ligand>
        <name>Mg(2+)</name>
        <dbReference type="ChEBI" id="CHEBI:18420"/>
    </ligand>
</feature>
<dbReference type="InterPro" id="IPR001126">
    <property type="entry name" value="UmuC"/>
</dbReference>
<feature type="domain" description="UmuC" evidence="16">
    <location>
        <begin position="12"/>
        <end position="193"/>
    </location>
</feature>
<reference evidence="17 18" key="1">
    <citation type="submission" date="2019-08" db="EMBL/GenBank/DDBJ databases">
        <title>Bacillus genomes from the desert of Cuatro Cienegas, Coahuila.</title>
        <authorList>
            <person name="Olmedo-Alvarez G."/>
        </authorList>
    </citation>
    <scope>NUCLEOTIDE SEQUENCE [LARGE SCALE GENOMIC DNA]</scope>
    <source>
        <strain evidence="17 18">CH446_14T</strain>
    </source>
</reference>
<dbReference type="SUPFAM" id="SSF56672">
    <property type="entry name" value="DNA/RNA polymerases"/>
    <property type="match status" value="1"/>
</dbReference>
<dbReference type="EMBL" id="VTER01000004">
    <property type="protein sequence ID" value="TYS49403.1"/>
    <property type="molecule type" value="Genomic_DNA"/>
</dbReference>
<keyword evidence="13 15" id="KW-0234">DNA repair</keyword>
<dbReference type="Proteomes" id="UP000322139">
    <property type="component" value="Unassembled WGS sequence"/>
</dbReference>
<dbReference type="PANTHER" id="PTHR11076:SF33">
    <property type="entry name" value="DNA POLYMERASE KAPPA"/>
    <property type="match status" value="1"/>
</dbReference>
<evidence type="ECO:0000256" key="14">
    <source>
        <dbReference type="ARBA" id="ARBA00049244"/>
    </source>
</evidence>
<evidence type="ECO:0000256" key="12">
    <source>
        <dbReference type="ARBA" id="ARBA00023125"/>
    </source>
</evidence>
<evidence type="ECO:0000313" key="18">
    <source>
        <dbReference type="Proteomes" id="UP000322139"/>
    </source>
</evidence>
<dbReference type="SUPFAM" id="SSF100879">
    <property type="entry name" value="Lesion bypass DNA polymerase (Y-family), little finger domain"/>
    <property type="match status" value="1"/>
</dbReference>
<evidence type="ECO:0000256" key="13">
    <source>
        <dbReference type="ARBA" id="ARBA00023204"/>
    </source>
</evidence>
<dbReference type="HAMAP" id="MF_01113">
    <property type="entry name" value="DNApol_IV"/>
    <property type="match status" value="1"/>
</dbReference>
<dbReference type="Gene3D" id="3.30.70.270">
    <property type="match status" value="1"/>
</dbReference>
<dbReference type="RefSeq" id="WP_148974513.1">
    <property type="nucleotide sequence ID" value="NZ_JBNIKT010000006.1"/>
</dbReference>
<dbReference type="PROSITE" id="PS50173">
    <property type="entry name" value="UMUC"/>
    <property type="match status" value="1"/>
</dbReference>
<dbReference type="InterPro" id="IPR022880">
    <property type="entry name" value="DNApol_IV"/>
</dbReference>
<dbReference type="InterPro" id="IPR024728">
    <property type="entry name" value="PolY_HhH_motif"/>
</dbReference>
<dbReference type="GO" id="GO:0003887">
    <property type="term" value="F:DNA-directed DNA polymerase activity"/>
    <property type="evidence" value="ECO:0007669"/>
    <property type="project" value="UniProtKB-UniRule"/>
</dbReference>
<comment type="caution">
    <text evidence="17">The sequence shown here is derived from an EMBL/GenBank/DDBJ whole genome shotgun (WGS) entry which is preliminary data.</text>
</comment>
<dbReference type="EC" id="2.7.7.7" evidence="15"/>
<dbReference type="InterPro" id="IPR043128">
    <property type="entry name" value="Rev_trsase/Diguanyl_cyclase"/>
</dbReference>
<dbReference type="InterPro" id="IPR050116">
    <property type="entry name" value="DNA_polymerase-Y"/>
</dbReference>
<comment type="catalytic activity">
    <reaction evidence="14 15">
        <text>DNA(n) + a 2'-deoxyribonucleoside 5'-triphosphate = DNA(n+1) + diphosphate</text>
        <dbReference type="Rhea" id="RHEA:22508"/>
        <dbReference type="Rhea" id="RHEA-COMP:17339"/>
        <dbReference type="Rhea" id="RHEA-COMP:17340"/>
        <dbReference type="ChEBI" id="CHEBI:33019"/>
        <dbReference type="ChEBI" id="CHEBI:61560"/>
        <dbReference type="ChEBI" id="CHEBI:173112"/>
        <dbReference type="EC" id="2.7.7.7"/>
    </reaction>
</comment>
<dbReference type="Pfam" id="PF00817">
    <property type="entry name" value="IMS"/>
    <property type="match status" value="1"/>
</dbReference>
<evidence type="ECO:0000256" key="10">
    <source>
        <dbReference type="ARBA" id="ARBA00022842"/>
    </source>
</evidence>
<comment type="subcellular location">
    <subcellularLocation>
        <location evidence="1 15">Cytoplasm</location>
    </subcellularLocation>
</comment>
<evidence type="ECO:0000256" key="8">
    <source>
        <dbReference type="ARBA" id="ARBA00022723"/>
    </source>
</evidence>
<proteinExistence type="inferred from homology"/>
<evidence type="ECO:0000256" key="5">
    <source>
        <dbReference type="ARBA" id="ARBA00022679"/>
    </source>
</evidence>
<dbReference type="Pfam" id="PF11798">
    <property type="entry name" value="IMS_HHH"/>
    <property type="match status" value="1"/>
</dbReference>
<dbReference type="NCBIfam" id="NF002492">
    <property type="entry name" value="PRK01810.1"/>
    <property type="match status" value="1"/>
</dbReference>
<keyword evidence="8 15" id="KW-0479">Metal-binding</keyword>
<dbReference type="CDD" id="cd03586">
    <property type="entry name" value="PolY_Pol_IV_kappa"/>
    <property type="match status" value="1"/>
</dbReference>